<evidence type="ECO:0000313" key="1">
    <source>
        <dbReference type="EMBL" id="MBO3097609.1"/>
    </source>
</evidence>
<gene>
    <name evidence="1" type="ORF">J4051_04980</name>
</gene>
<protein>
    <recommendedName>
        <fullName evidence="3">NACHT domain-containing protein</fullName>
    </recommendedName>
</protein>
<keyword evidence="2" id="KW-1185">Reference proteome</keyword>
<dbReference type="EMBL" id="JAGEVG010000004">
    <property type="protein sequence ID" value="MBO3097609.1"/>
    <property type="molecule type" value="Genomic_DNA"/>
</dbReference>
<evidence type="ECO:0000313" key="2">
    <source>
        <dbReference type="Proteomes" id="UP000681315"/>
    </source>
</evidence>
<name>A0ABS3SPN4_9FLAO</name>
<sequence>MSKETLTNKTFKNVKDKLEYIQKECNETELFGDLSVLFKNKGFQNVKITHGNKEYGKDLVFSKYDETFEEDKWYAVIVKNKPARQNDFMVGGEIANQILQAINKPYRTPKGEEKNVSGLFIVINGNVTENSTDMLVEFVSKIILPNIKIYDYQDLRNQIEEYSKESFLDNIEPSLSIFVKEQTKILSDISLSNSIFDLKLNDINEIFINVQTTYTRELKKINNYVTFDESDKKYKEEDVEGSNEILNSNKNFIIHGIPTSGKTLFLKRIGLKALCEDTIKQNAVFYFDLQNHTRNGLEIKLLIDEQFSKLTKGEVFKEEEFNKVIILFDSIDFIKDDSIKINILKSIEKISKENEKFQIILATRNYNFIKGEKILTEFKDTELLPFNFGQALSLVKRIIPNDKLKTNHFLSALKSSMLNTSLQRTPLSLTLLAILYRDDKIDLKELPANIFSLYDLFTDVYLDKWDATKGITQLYKYEQTKNILAFIAFQLHEKGSNSILEDDLKLFLLELRKDYNYDELNNIEDFVEHLKSKNGVFNYDNSNKSFYFFNHYFQEYFASLCIEDDADSILIDNFFNDWWSNSIVFYCGKKPRSNRLHHEINSKIIPIGSRQKAMYLVNHSKCLQASHSISISNREMVVRKLIFEFNNLFISILEESQNNSESLFNKMPFVTILNYSKNLFDDIFSSKHIATSETIKIFEEILLDYENDLSEITIYNIAYFLAFLNHTAFPFEVSGNRLKNNIVWNRILFVDINLLKLKKKIDEKQFIRIKRRMNKNKFLIQNLLNNSYLEMSKNKK</sequence>
<dbReference type="RefSeq" id="WP_208232754.1">
    <property type="nucleotide sequence ID" value="NZ_JAGEVG010000004.1"/>
</dbReference>
<organism evidence="1 2">
    <name type="scientific">Gelidibacter pelagius</name>
    <dbReference type="NCBI Taxonomy" id="2819985"/>
    <lineage>
        <taxon>Bacteria</taxon>
        <taxon>Pseudomonadati</taxon>
        <taxon>Bacteroidota</taxon>
        <taxon>Flavobacteriia</taxon>
        <taxon>Flavobacteriales</taxon>
        <taxon>Flavobacteriaceae</taxon>
        <taxon>Gelidibacter</taxon>
    </lineage>
</organism>
<dbReference type="Proteomes" id="UP000681315">
    <property type="component" value="Unassembled WGS sequence"/>
</dbReference>
<proteinExistence type="predicted"/>
<comment type="caution">
    <text evidence="1">The sequence shown here is derived from an EMBL/GenBank/DDBJ whole genome shotgun (WGS) entry which is preliminary data.</text>
</comment>
<evidence type="ECO:0008006" key="3">
    <source>
        <dbReference type="Google" id="ProtNLM"/>
    </source>
</evidence>
<dbReference type="SUPFAM" id="SSF52540">
    <property type="entry name" value="P-loop containing nucleoside triphosphate hydrolases"/>
    <property type="match status" value="1"/>
</dbReference>
<accession>A0ABS3SPN4</accession>
<reference evidence="1 2" key="1">
    <citation type="submission" date="2021-03" db="EMBL/GenBank/DDBJ databases">
        <title>Gelidibacter sp. nov., isolated from costal sediment.</title>
        <authorList>
            <person name="Lun K.-Y."/>
        </authorList>
    </citation>
    <scope>NUCLEOTIDE SEQUENCE [LARGE SCALE GENOMIC DNA]</scope>
    <source>
        <strain evidence="1 2">DF109</strain>
    </source>
</reference>
<dbReference type="InterPro" id="IPR027417">
    <property type="entry name" value="P-loop_NTPase"/>
</dbReference>